<feature type="compositionally biased region" description="Basic and acidic residues" evidence="1">
    <location>
        <begin position="42"/>
        <end position="52"/>
    </location>
</feature>
<dbReference type="Proteomes" id="UP000824469">
    <property type="component" value="Unassembled WGS sequence"/>
</dbReference>
<accession>A0AA38C754</accession>
<organism evidence="3 4">
    <name type="scientific">Taxus chinensis</name>
    <name type="common">Chinese yew</name>
    <name type="synonym">Taxus wallichiana var. chinensis</name>
    <dbReference type="NCBI Taxonomy" id="29808"/>
    <lineage>
        <taxon>Eukaryota</taxon>
        <taxon>Viridiplantae</taxon>
        <taxon>Streptophyta</taxon>
        <taxon>Embryophyta</taxon>
        <taxon>Tracheophyta</taxon>
        <taxon>Spermatophyta</taxon>
        <taxon>Pinopsida</taxon>
        <taxon>Pinidae</taxon>
        <taxon>Conifers II</taxon>
        <taxon>Cupressales</taxon>
        <taxon>Taxaceae</taxon>
        <taxon>Taxus</taxon>
    </lineage>
</organism>
<feature type="region of interest" description="Disordered" evidence="1">
    <location>
        <begin position="39"/>
        <end position="69"/>
    </location>
</feature>
<gene>
    <name evidence="3" type="ORF">KI387_038940</name>
</gene>
<evidence type="ECO:0000259" key="2">
    <source>
        <dbReference type="Pfam" id="PF05627"/>
    </source>
</evidence>
<evidence type="ECO:0000256" key="1">
    <source>
        <dbReference type="SAM" id="MobiDB-lite"/>
    </source>
</evidence>
<dbReference type="Pfam" id="PF05627">
    <property type="entry name" value="AvrRpt-cleavage"/>
    <property type="match status" value="1"/>
</dbReference>
<comment type="caution">
    <text evidence="3">The sequence shown here is derived from an EMBL/GenBank/DDBJ whole genome shotgun (WGS) entry which is preliminary data.</text>
</comment>
<dbReference type="OMA" id="GWESATM"/>
<evidence type="ECO:0000313" key="4">
    <source>
        <dbReference type="Proteomes" id="UP000824469"/>
    </source>
</evidence>
<keyword evidence="4" id="KW-1185">Reference proteome</keyword>
<evidence type="ECO:0000313" key="3">
    <source>
        <dbReference type="EMBL" id="KAH9295352.1"/>
    </source>
</evidence>
<name>A0AA38C754_TAXCH</name>
<feature type="non-terminal residue" evidence="3">
    <location>
        <position position="1"/>
    </location>
</feature>
<dbReference type="AlphaFoldDB" id="A0AA38C754"/>
<feature type="non-terminal residue" evidence="3">
    <location>
        <position position="69"/>
    </location>
</feature>
<feature type="domain" description="RIN4 pathogenic type III effector avirulence factor Avr cleavage site" evidence="2">
    <location>
        <begin position="7"/>
        <end position="36"/>
    </location>
</feature>
<reference evidence="3 4" key="1">
    <citation type="journal article" date="2021" name="Nat. Plants">
        <title>The Taxus genome provides insights into paclitaxel biosynthesis.</title>
        <authorList>
            <person name="Xiong X."/>
            <person name="Gou J."/>
            <person name="Liao Q."/>
            <person name="Li Y."/>
            <person name="Zhou Q."/>
            <person name="Bi G."/>
            <person name="Li C."/>
            <person name="Du R."/>
            <person name="Wang X."/>
            <person name="Sun T."/>
            <person name="Guo L."/>
            <person name="Liang H."/>
            <person name="Lu P."/>
            <person name="Wu Y."/>
            <person name="Zhang Z."/>
            <person name="Ro D.K."/>
            <person name="Shang Y."/>
            <person name="Huang S."/>
            <person name="Yan J."/>
        </authorList>
    </citation>
    <scope>NUCLEOTIDE SEQUENCE [LARGE SCALE GENOMIC DNA]</scope>
    <source>
        <strain evidence="3">Ta-2019</strain>
    </source>
</reference>
<proteinExistence type="predicted"/>
<sequence>TSSVSYAAVPKFGGWESATMPTDYSIVFATVREQKKTGAKIEIPHDNSKISDDGVQGHLISQQENTHPH</sequence>
<dbReference type="EMBL" id="JAHRHJ020000011">
    <property type="protein sequence ID" value="KAH9295352.1"/>
    <property type="molecule type" value="Genomic_DNA"/>
</dbReference>
<protein>
    <recommendedName>
        <fullName evidence="2">RIN4 pathogenic type III effector avirulence factor Avr cleavage site domain-containing protein</fullName>
    </recommendedName>
</protein>
<feature type="compositionally biased region" description="Polar residues" evidence="1">
    <location>
        <begin position="59"/>
        <end position="69"/>
    </location>
</feature>
<dbReference type="InterPro" id="IPR008700">
    <property type="entry name" value="TypeIII_avirulence_cleave"/>
</dbReference>